<evidence type="ECO:0000256" key="9">
    <source>
        <dbReference type="ARBA" id="ARBA00023136"/>
    </source>
</evidence>
<feature type="signal peptide" evidence="13">
    <location>
        <begin position="1"/>
        <end position="25"/>
    </location>
</feature>
<evidence type="ECO:0000313" key="17">
    <source>
        <dbReference type="Proteomes" id="UP000552757"/>
    </source>
</evidence>
<accession>A0A7W6DLX2</accession>
<evidence type="ECO:0000256" key="1">
    <source>
        <dbReference type="ARBA" id="ARBA00004571"/>
    </source>
</evidence>
<feature type="chain" id="PRO_5030677897" evidence="13">
    <location>
        <begin position="26"/>
        <end position="793"/>
    </location>
</feature>
<dbReference type="InterPro" id="IPR012910">
    <property type="entry name" value="Plug_dom"/>
</dbReference>
<dbReference type="Pfam" id="PF07715">
    <property type="entry name" value="Plug"/>
    <property type="match status" value="1"/>
</dbReference>
<evidence type="ECO:0000256" key="13">
    <source>
        <dbReference type="SAM" id="SignalP"/>
    </source>
</evidence>
<evidence type="ECO:0000259" key="15">
    <source>
        <dbReference type="Pfam" id="PF07715"/>
    </source>
</evidence>
<dbReference type="InterPro" id="IPR039426">
    <property type="entry name" value="TonB-dep_rcpt-like"/>
</dbReference>
<keyword evidence="9 11" id="KW-0472">Membrane</keyword>
<dbReference type="InterPro" id="IPR036942">
    <property type="entry name" value="Beta-barrel_TonB_sf"/>
</dbReference>
<gene>
    <name evidence="16" type="ORF">GGR44_001936</name>
</gene>
<evidence type="ECO:0000313" key="16">
    <source>
        <dbReference type="EMBL" id="MBB3982273.1"/>
    </source>
</evidence>
<keyword evidence="10 11" id="KW-0998">Cell outer membrane</keyword>
<feature type="domain" description="TonB-dependent receptor-like beta-barrel" evidence="14">
    <location>
        <begin position="322"/>
        <end position="751"/>
    </location>
</feature>
<keyword evidence="17" id="KW-1185">Reference proteome</keyword>
<evidence type="ECO:0000256" key="12">
    <source>
        <dbReference type="RuleBase" id="RU003357"/>
    </source>
</evidence>
<comment type="subcellular location">
    <subcellularLocation>
        <location evidence="1 11">Cell outer membrane</location>
        <topology evidence="1 11">Multi-pass membrane protein</topology>
    </subcellularLocation>
</comment>
<evidence type="ECO:0000256" key="3">
    <source>
        <dbReference type="ARBA" id="ARBA00022452"/>
    </source>
</evidence>
<dbReference type="GO" id="GO:0009279">
    <property type="term" value="C:cell outer membrane"/>
    <property type="evidence" value="ECO:0007669"/>
    <property type="project" value="UniProtKB-SubCell"/>
</dbReference>
<dbReference type="AlphaFoldDB" id="A0A7W6DLX2"/>
<proteinExistence type="inferred from homology"/>
<evidence type="ECO:0000256" key="2">
    <source>
        <dbReference type="ARBA" id="ARBA00022448"/>
    </source>
</evidence>
<evidence type="ECO:0000256" key="7">
    <source>
        <dbReference type="ARBA" id="ARBA00023065"/>
    </source>
</evidence>
<protein>
    <submittedName>
        <fullName evidence="16">Iron complex outermembrane receptor protein</fullName>
    </submittedName>
</protein>
<dbReference type="PANTHER" id="PTHR32552:SF81">
    <property type="entry name" value="TONB-DEPENDENT OUTER MEMBRANE RECEPTOR"/>
    <property type="match status" value="1"/>
</dbReference>
<evidence type="ECO:0000256" key="10">
    <source>
        <dbReference type="ARBA" id="ARBA00023237"/>
    </source>
</evidence>
<dbReference type="SUPFAM" id="SSF56935">
    <property type="entry name" value="Porins"/>
    <property type="match status" value="1"/>
</dbReference>
<keyword evidence="8 12" id="KW-0798">TonB box</keyword>
<feature type="domain" description="TonB-dependent receptor plug" evidence="15">
    <location>
        <begin position="49"/>
        <end position="155"/>
    </location>
</feature>
<organism evidence="16 17">
    <name type="scientific">Sphingobium fontiphilum</name>
    <dbReference type="NCBI Taxonomy" id="944425"/>
    <lineage>
        <taxon>Bacteria</taxon>
        <taxon>Pseudomonadati</taxon>
        <taxon>Pseudomonadota</taxon>
        <taxon>Alphaproteobacteria</taxon>
        <taxon>Sphingomonadales</taxon>
        <taxon>Sphingomonadaceae</taxon>
        <taxon>Sphingobium</taxon>
    </lineage>
</organism>
<evidence type="ECO:0000256" key="6">
    <source>
        <dbReference type="ARBA" id="ARBA00023004"/>
    </source>
</evidence>
<keyword evidence="13" id="KW-0732">Signal</keyword>
<keyword evidence="16" id="KW-0675">Receptor</keyword>
<dbReference type="GO" id="GO:0006826">
    <property type="term" value="P:iron ion transport"/>
    <property type="evidence" value="ECO:0007669"/>
    <property type="project" value="UniProtKB-KW"/>
</dbReference>
<name>A0A7W6DLX2_9SPHN</name>
<evidence type="ECO:0000256" key="5">
    <source>
        <dbReference type="ARBA" id="ARBA00022692"/>
    </source>
</evidence>
<dbReference type="InterPro" id="IPR000531">
    <property type="entry name" value="Beta-barrel_TonB"/>
</dbReference>
<dbReference type="PANTHER" id="PTHR32552">
    <property type="entry name" value="FERRICHROME IRON RECEPTOR-RELATED"/>
    <property type="match status" value="1"/>
</dbReference>
<keyword evidence="6" id="KW-0408">Iron</keyword>
<evidence type="ECO:0000256" key="11">
    <source>
        <dbReference type="PROSITE-ProRule" id="PRU01360"/>
    </source>
</evidence>
<keyword evidence="4" id="KW-0410">Iron transport</keyword>
<dbReference type="EMBL" id="JACIEB010000004">
    <property type="protein sequence ID" value="MBB3982273.1"/>
    <property type="molecule type" value="Genomic_DNA"/>
</dbReference>
<keyword evidence="7" id="KW-0406">Ion transport</keyword>
<comment type="caution">
    <text evidence="16">The sequence shown here is derived from an EMBL/GenBank/DDBJ whole genome shotgun (WGS) entry which is preliminary data.</text>
</comment>
<keyword evidence="2 11" id="KW-0813">Transport</keyword>
<evidence type="ECO:0000256" key="4">
    <source>
        <dbReference type="ARBA" id="ARBA00022496"/>
    </source>
</evidence>
<reference evidence="16 17" key="1">
    <citation type="submission" date="2020-08" db="EMBL/GenBank/DDBJ databases">
        <title>Genomic Encyclopedia of Type Strains, Phase IV (KMG-IV): sequencing the most valuable type-strain genomes for metagenomic binning, comparative biology and taxonomic classification.</title>
        <authorList>
            <person name="Goeker M."/>
        </authorList>
    </citation>
    <scope>NUCLEOTIDE SEQUENCE [LARGE SCALE GENOMIC DNA]</scope>
    <source>
        <strain evidence="16 17">DSM 29348</strain>
    </source>
</reference>
<sequence length="793" mass="84281">MTSQNIVRMTACAVVALCWNGSGMAQTTDPASNATDDIIVTARRSAESIQSVPVSIAALSNEALREASISTPEDLMRSVPGVYLVGSSTRTNTIYSIRGQTRATLGFGQPSVVSYFAEVPDPTLGSATAQFDMASVQVLKGPQGTLFGRNTTGGAILFSPARPSWSLEGYAQGSLGNYDMRALEGVINLPIADQAVALRVGGQMRRRDGYTRNLGIGGNPDDVHSDAIRASLLVEPGDTISNLLIVDYYKSSTNGPGGVLDEVLPGASLLDLAGIRGAMLAQLATLKAAGRRTTFSDVPSFERLKRIGITNRTELSLGGMTLTNIFGYRAVDLNVMFNVDGVDALTADGSGVFPAGLRVAYVNGGLRSDIEQYTNELQASGTLFNDRLKWLVGGFYLKSTPDGPTGSDIDALKVAGTAGTPFGYEYYRQTSKALFANIAFQIVADVTLNAGYRQTWDQARSCTGTDLAGLGNLVDADACYGGSAAIGKRAVLTSKSHAPTWTIGLDWQATDDLFFYVTSRRGYRTGGINPPKLGGTLIPYQSFAPEKVTDLEIGMRSEWNVGDVRGRLNISAFRADYSDVQIGLTGVRTAAGCIVGDPVRGEFPYSPDGNCDTSDDPASGGLLANLGKTRVSGVEFDFHVEPLTGLGLDVSGTFLDPKTRSLSANPVLSPYIVGTEVPFQYSPKTSISAGVRYETAIDPIAGKLVLNADYYYSGKVLLNNYLAPSYGLFNLRAGLNDIANKPIDLSVFVRNATNKRYVSAGGVSGATLGVTVNYLGEPRMVGVELRYRFGGYR</sequence>
<keyword evidence="5 11" id="KW-0812">Transmembrane</keyword>
<evidence type="ECO:0000256" key="8">
    <source>
        <dbReference type="ARBA" id="ARBA00023077"/>
    </source>
</evidence>
<dbReference type="Proteomes" id="UP000552757">
    <property type="component" value="Unassembled WGS sequence"/>
</dbReference>
<dbReference type="PROSITE" id="PS52016">
    <property type="entry name" value="TONB_DEPENDENT_REC_3"/>
    <property type="match status" value="1"/>
</dbReference>
<keyword evidence="3 11" id="KW-1134">Transmembrane beta strand</keyword>
<comment type="similarity">
    <text evidence="11 12">Belongs to the TonB-dependent receptor family.</text>
</comment>
<dbReference type="Gene3D" id="2.40.170.20">
    <property type="entry name" value="TonB-dependent receptor, beta-barrel domain"/>
    <property type="match status" value="1"/>
</dbReference>
<dbReference type="Pfam" id="PF00593">
    <property type="entry name" value="TonB_dep_Rec_b-barrel"/>
    <property type="match status" value="1"/>
</dbReference>
<evidence type="ECO:0000259" key="14">
    <source>
        <dbReference type="Pfam" id="PF00593"/>
    </source>
</evidence>